<comment type="similarity">
    <text evidence="1">Belongs to the LysR transcriptional regulatory family.</text>
</comment>
<accession>A0A2N3Y6F2</accession>
<dbReference type="STRING" id="994479.GCA_000194155_03147"/>
<keyword evidence="8" id="KW-1185">Reference proteome</keyword>
<dbReference type="InterPro" id="IPR036388">
    <property type="entry name" value="WH-like_DNA-bd_sf"/>
</dbReference>
<keyword evidence="3" id="KW-0238">DNA-binding</keyword>
<dbReference type="Gene3D" id="1.10.10.10">
    <property type="entry name" value="Winged helix-like DNA-binding domain superfamily/Winged helix DNA-binding domain"/>
    <property type="match status" value="1"/>
</dbReference>
<feature type="domain" description="LysR substrate-binding" evidence="6">
    <location>
        <begin position="90"/>
        <end position="218"/>
    </location>
</feature>
<gene>
    <name evidence="7" type="ORF">A8926_6598</name>
</gene>
<dbReference type="SUPFAM" id="SSF53850">
    <property type="entry name" value="Periplasmic binding protein-like II"/>
    <property type="match status" value="1"/>
</dbReference>
<dbReference type="GO" id="GO:0032993">
    <property type="term" value="C:protein-DNA complex"/>
    <property type="evidence" value="ECO:0007669"/>
    <property type="project" value="TreeGrafter"/>
</dbReference>
<sequence>MRCPLACPACTTDQGRRPGPCGRCWHWSGHCWRLCGGPAAAARWAASAPLLVREGRRVRLTAKGELVVEAADRVIAELETLRTQINRSRGEISQRLRVASMQTVTFILFPEVLTRLRRRRPGLDVVIVQAEPDAALQGLQVDDYDLVIAESYPQWPVIYPDGLTTEILMTDRMHVAAAPIVGPPPVGWGQALSPLASRSPLSALQRLACSKLSRVGPDDGCGEGILTLMHGGSPLLEQEADDGGGGRCASGDHPAVWE</sequence>
<dbReference type="EMBL" id="PJNB01000001">
    <property type="protein sequence ID" value="PKW18507.1"/>
    <property type="molecule type" value="Genomic_DNA"/>
</dbReference>
<dbReference type="Proteomes" id="UP000233786">
    <property type="component" value="Unassembled WGS sequence"/>
</dbReference>
<dbReference type="PANTHER" id="PTHR30346:SF29">
    <property type="entry name" value="LYSR SUBSTRATE-BINDING"/>
    <property type="match status" value="1"/>
</dbReference>
<dbReference type="GO" id="GO:0003700">
    <property type="term" value="F:DNA-binding transcription factor activity"/>
    <property type="evidence" value="ECO:0007669"/>
    <property type="project" value="TreeGrafter"/>
</dbReference>
<protein>
    <submittedName>
        <fullName evidence="7">LysR substrate binding domain-containing protein</fullName>
    </submittedName>
</protein>
<dbReference type="Gene3D" id="3.40.190.10">
    <property type="entry name" value="Periplasmic binding protein-like II"/>
    <property type="match status" value="1"/>
</dbReference>
<dbReference type="AlphaFoldDB" id="A0A2N3Y6F2"/>
<organism evidence="7 8">
    <name type="scientific">Saccharopolyspora spinosa</name>
    <dbReference type="NCBI Taxonomy" id="60894"/>
    <lineage>
        <taxon>Bacteria</taxon>
        <taxon>Bacillati</taxon>
        <taxon>Actinomycetota</taxon>
        <taxon>Actinomycetes</taxon>
        <taxon>Pseudonocardiales</taxon>
        <taxon>Pseudonocardiaceae</taxon>
        <taxon>Saccharopolyspora</taxon>
    </lineage>
</organism>
<evidence type="ECO:0000313" key="8">
    <source>
        <dbReference type="Proteomes" id="UP000233786"/>
    </source>
</evidence>
<keyword evidence="4" id="KW-0804">Transcription</keyword>
<dbReference type="Pfam" id="PF03466">
    <property type="entry name" value="LysR_substrate"/>
    <property type="match status" value="1"/>
</dbReference>
<evidence type="ECO:0000256" key="4">
    <source>
        <dbReference type="ARBA" id="ARBA00023163"/>
    </source>
</evidence>
<evidence type="ECO:0000256" key="2">
    <source>
        <dbReference type="ARBA" id="ARBA00023015"/>
    </source>
</evidence>
<name>A0A2N3Y6F2_SACSN</name>
<dbReference type="InterPro" id="IPR005119">
    <property type="entry name" value="LysR_subst-bd"/>
</dbReference>
<reference evidence="7" key="1">
    <citation type="submission" date="2017-12" db="EMBL/GenBank/DDBJ databases">
        <title>Sequencing the genomes of 1000 Actinobacteria strains.</title>
        <authorList>
            <person name="Klenk H.-P."/>
        </authorList>
    </citation>
    <scope>NUCLEOTIDE SEQUENCE [LARGE SCALE GENOMIC DNA]</scope>
    <source>
        <strain evidence="7">DSM 44228</strain>
    </source>
</reference>
<dbReference type="GO" id="GO:0003677">
    <property type="term" value="F:DNA binding"/>
    <property type="evidence" value="ECO:0007669"/>
    <property type="project" value="UniProtKB-KW"/>
</dbReference>
<feature type="region of interest" description="Disordered" evidence="5">
    <location>
        <begin position="238"/>
        <end position="258"/>
    </location>
</feature>
<evidence type="ECO:0000259" key="6">
    <source>
        <dbReference type="Pfam" id="PF03466"/>
    </source>
</evidence>
<keyword evidence="2" id="KW-0805">Transcription regulation</keyword>
<evidence type="ECO:0000256" key="5">
    <source>
        <dbReference type="SAM" id="MobiDB-lite"/>
    </source>
</evidence>
<evidence type="ECO:0000256" key="1">
    <source>
        <dbReference type="ARBA" id="ARBA00009437"/>
    </source>
</evidence>
<proteinExistence type="inferred from homology"/>
<evidence type="ECO:0000313" key="7">
    <source>
        <dbReference type="EMBL" id="PKW18507.1"/>
    </source>
</evidence>
<dbReference type="PANTHER" id="PTHR30346">
    <property type="entry name" value="TRANSCRIPTIONAL DUAL REGULATOR HCAR-RELATED"/>
    <property type="match status" value="1"/>
</dbReference>
<evidence type="ECO:0000256" key="3">
    <source>
        <dbReference type="ARBA" id="ARBA00023125"/>
    </source>
</evidence>
<comment type="caution">
    <text evidence="7">The sequence shown here is derived from an EMBL/GenBank/DDBJ whole genome shotgun (WGS) entry which is preliminary data.</text>
</comment>